<protein>
    <submittedName>
        <fullName evidence="2">Uncharacterized protein</fullName>
    </submittedName>
</protein>
<evidence type="ECO:0000313" key="3">
    <source>
        <dbReference type="Proteomes" id="UP000652761"/>
    </source>
</evidence>
<comment type="caution">
    <text evidence="2">The sequence shown here is derived from an EMBL/GenBank/DDBJ whole genome shotgun (WGS) entry which is preliminary data.</text>
</comment>
<dbReference type="EMBL" id="NMUH01002162">
    <property type="protein sequence ID" value="MQL98258.1"/>
    <property type="molecule type" value="Genomic_DNA"/>
</dbReference>
<evidence type="ECO:0000256" key="1">
    <source>
        <dbReference type="SAM" id="MobiDB-lite"/>
    </source>
</evidence>
<feature type="region of interest" description="Disordered" evidence="1">
    <location>
        <begin position="46"/>
        <end position="94"/>
    </location>
</feature>
<accession>A0A843VNS6</accession>
<dbReference type="Proteomes" id="UP000652761">
    <property type="component" value="Unassembled WGS sequence"/>
</dbReference>
<evidence type="ECO:0000313" key="2">
    <source>
        <dbReference type="EMBL" id="MQL98258.1"/>
    </source>
</evidence>
<keyword evidence="3" id="KW-1185">Reference proteome</keyword>
<organism evidence="2 3">
    <name type="scientific">Colocasia esculenta</name>
    <name type="common">Wild taro</name>
    <name type="synonym">Arum esculentum</name>
    <dbReference type="NCBI Taxonomy" id="4460"/>
    <lineage>
        <taxon>Eukaryota</taxon>
        <taxon>Viridiplantae</taxon>
        <taxon>Streptophyta</taxon>
        <taxon>Embryophyta</taxon>
        <taxon>Tracheophyta</taxon>
        <taxon>Spermatophyta</taxon>
        <taxon>Magnoliopsida</taxon>
        <taxon>Liliopsida</taxon>
        <taxon>Araceae</taxon>
        <taxon>Aroideae</taxon>
        <taxon>Colocasieae</taxon>
        <taxon>Colocasia</taxon>
    </lineage>
</organism>
<dbReference type="AlphaFoldDB" id="A0A843VNS6"/>
<gene>
    <name evidence="2" type="ORF">Taro_030955</name>
</gene>
<feature type="compositionally biased region" description="Pro residues" evidence="1">
    <location>
        <begin position="80"/>
        <end position="90"/>
    </location>
</feature>
<sequence>MDTSRRTDPQLVPTCRVLGLQRRCDRLVPPAVELVMLCELVLPRGMPQAMAGRTRRSSVPIQDEEPRGTTSEQQRVPAAQGPPAPPPPPLVDYGTFMQGLVQVMQT</sequence>
<proteinExistence type="predicted"/>
<reference evidence="2" key="1">
    <citation type="submission" date="2017-07" db="EMBL/GenBank/DDBJ databases">
        <title>Taro Niue Genome Assembly and Annotation.</title>
        <authorList>
            <person name="Atibalentja N."/>
            <person name="Keating K."/>
            <person name="Fields C.J."/>
        </authorList>
    </citation>
    <scope>NUCLEOTIDE SEQUENCE</scope>
    <source>
        <strain evidence="2">Niue_2</strain>
        <tissue evidence="2">Leaf</tissue>
    </source>
</reference>
<name>A0A843VNS6_COLES</name>